<reference evidence="2 3" key="1">
    <citation type="journal article" date="2018" name="Cell">
        <title>The Chara Genome: Secondary Complexity and Implications for Plant Terrestrialization.</title>
        <authorList>
            <person name="Nishiyama T."/>
            <person name="Sakayama H."/>
            <person name="Vries J.D."/>
            <person name="Buschmann H."/>
            <person name="Saint-Marcoux D."/>
            <person name="Ullrich K.K."/>
            <person name="Haas F.B."/>
            <person name="Vanderstraeten L."/>
            <person name="Becker D."/>
            <person name="Lang D."/>
            <person name="Vosolsobe S."/>
            <person name="Rombauts S."/>
            <person name="Wilhelmsson P.K.I."/>
            <person name="Janitza P."/>
            <person name="Kern R."/>
            <person name="Heyl A."/>
            <person name="Rumpler F."/>
            <person name="Villalobos L.I.A.C."/>
            <person name="Clay J.M."/>
            <person name="Skokan R."/>
            <person name="Toyoda A."/>
            <person name="Suzuki Y."/>
            <person name="Kagoshima H."/>
            <person name="Schijlen E."/>
            <person name="Tajeshwar N."/>
            <person name="Catarino B."/>
            <person name="Hetherington A.J."/>
            <person name="Saltykova A."/>
            <person name="Bonnot C."/>
            <person name="Breuninger H."/>
            <person name="Symeonidi A."/>
            <person name="Radhakrishnan G.V."/>
            <person name="Van Nieuwerburgh F."/>
            <person name="Deforce D."/>
            <person name="Chang C."/>
            <person name="Karol K.G."/>
            <person name="Hedrich R."/>
            <person name="Ulvskov P."/>
            <person name="Glockner G."/>
            <person name="Delwiche C.F."/>
            <person name="Petrasek J."/>
            <person name="Van de Peer Y."/>
            <person name="Friml J."/>
            <person name="Beilby M."/>
            <person name="Dolan L."/>
            <person name="Kohara Y."/>
            <person name="Sugano S."/>
            <person name="Fujiyama A."/>
            <person name="Delaux P.-M."/>
            <person name="Quint M."/>
            <person name="TheiBen G."/>
            <person name="Hagemann M."/>
            <person name="Harholt J."/>
            <person name="Dunand C."/>
            <person name="Zachgo S."/>
            <person name="Langdale J."/>
            <person name="Maumus F."/>
            <person name="Straeten D.V.D."/>
            <person name="Gould S.B."/>
            <person name="Rensing S.A."/>
        </authorList>
    </citation>
    <scope>NUCLEOTIDE SEQUENCE [LARGE SCALE GENOMIC DNA]</scope>
    <source>
        <strain evidence="2 3">S276</strain>
    </source>
</reference>
<evidence type="ECO:0000313" key="2">
    <source>
        <dbReference type="EMBL" id="GBG72262.1"/>
    </source>
</evidence>
<name>A0A388KQF2_CHABU</name>
<dbReference type="Gramene" id="GBG72262">
    <property type="protein sequence ID" value="GBG72262"/>
    <property type="gene ID" value="CBR_g11192"/>
</dbReference>
<proteinExistence type="predicted"/>
<organism evidence="2 3">
    <name type="scientific">Chara braunii</name>
    <name type="common">Braun's stonewort</name>
    <dbReference type="NCBI Taxonomy" id="69332"/>
    <lineage>
        <taxon>Eukaryota</taxon>
        <taxon>Viridiplantae</taxon>
        <taxon>Streptophyta</taxon>
        <taxon>Charophyceae</taxon>
        <taxon>Charales</taxon>
        <taxon>Characeae</taxon>
        <taxon>Chara</taxon>
    </lineage>
</organism>
<dbReference type="InterPro" id="IPR029052">
    <property type="entry name" value="Metallo-depent_PP-like"/>
</dbReference>
<evidence type="ECO:0000313" key="3">
    <source>
        <dbReference type="Proteomes" id="UP000265515"/>
    </source>
</evidence>
<dbReference type="STRING" id="69332.A0A388KQF2"/>
<dbReference type="Proteomes" id="UP000265515">
    <property type="component" value="Unassembled WGS sequence"/>
</dbReference>
<gene>
    <name evidence="2" type="ORF">CBR_g11192</name>
</gene>
<dbReference type="PANTHER" id="PTHR32440:SF0">
    <property type="entry name" value="PHOSPHATASE DCR2-RELATED"/>
    <property type="match status" value="1"/>
</dbReference>
<dbReference type="OMA" id="EFPGCIN"/>
<sequence length="411" mass="45700">MKLGFGPAIESGKPWAAILGNHDEEADLDRLGLMSYIAGMPFSYSKLNPSCVVAEDCDPVKGQFIVNGRNVSRDFRSCVSNIEPSANATKDDGDGDNDSILFQCNVDDATIIMGGVNGLPIVEGWGNYHLEIKGPEGSAIENDTALVLYLLDTGDKSKLDNRVQSAGKDDVPPALAFFHIPVPEYKQVAHTRTISGTWQEEICSPDVNSGFFTAMLEAGHIKAGFVGHDHVNDFCGTLHGLRLCYAGGAGYHGYGKLGWDRRARVVQVVMSNEEGKKMGVNPAGHQSMSAGTLKVRQMWTWKRLDDGYGRKWMTEKDRELLWELGRPTEDGKFPVFFLPCMVYQIATSIFTIIFLCLLVRMMCVKYRNRRNRQTGDYVLASTMLDNDMVHVLPQWRESEITGRQEREGSEL</sequence>
<dbReference type="GO" id="GO:0005737">
    <property type="term" value="C:cytoplasm"/>
    <property type="evidence" value="ECO:0007669"/>
    <property type="project" value="TreeGrafter"/>
</dbReference>
<evidence type="ECO:0000256" key="1">
    <source>
        <dbReference type="SAM" id="Phobius"/>
    </source>
</evidence>
<accession>A0A388KQF2</accession>
<keyword evidence="1" id="KW-0812">Transmembrane</keyword>
<protein>
    <recommendedName>
        <fullName evidence="4">Calcineurin-like phosphoesterase domain-containing protein</fullName>
    </recommendedName>
</protein>
<dbReference type="OrthoDB" id="783096at2759"/>
<keyword evidence="1" id="KW-1133">Transmembrane helix</keyword>
<comment type="caution">
    <text evidence="2">The sequence shown here is derived from an EMBL/GenBank/DDBJ whole genome shotgun (WGS) entry which is preliminary data.</text>
</comment>
<dbReference type="AlphaFoldDB" id="A0A388KQF2"/>
<keyword evidence="1" id="KW-0472">Membrane</keyword>
<dbReference type="GO" id="GO:0016788">
    <property type="term" value="F:hydrolase activity, acting on ester bonds"/>
    <property type="evidence" value="ECO:0007669"/>
    <property type="project" value="TreeGrafter"/>
</dbReference>
<dbReference type="EMBL" id="BFEA01000161">
    <property type="protein sequence ID" value="GBG72262.1"/>
    <property type="molecule type" value="Genomic_DNA"/>
</dbReference>
<feature type="transmembrane region" description="Helical" evidence="1">
    <location>
        <begin position="341"/>
        <end position="363"/>
    </location>
</feature>
<evidence type="ECO:0008006" key="4">
    <source>
        <dbReference type="Google" id="ProtNLM"/>
    </source>
</evidence>
<dbReference type="SUPFAM" id="SSF56300">
    <property type="entry name" value="Metallo-dependent phosphatases"/>
    <property type="match status" value="1"/>
</dbReference>
<dbReference type="PANTHER" id="PTHR32440">
    <property type="entry name" value="PHOSPHATASE DCR2-RELATED-RELATED"/>
    <property type="match status" value="1"/>
</dbReference>
<keyword evidence="3" id="KW-1185">Reference proteome</keyword>